<name>A0ACD5F5R1_RHILE</name>
<gene>
    <name evidence="1" type="ORF">A4A59_001315</name>
</gene>
<dbReference type="Proteomes" id="UP000076193">
    <property type="component" value="Chromosome"/>
</dbReference>
<keyword evidence="1" id="KW-0238">DNA-binding</keyword>
<reference evidence="1" key="1">
    <citation type="submission" date="2024-10" db="EMBL/GenBank/DDBJ databases">
        <title>Strain of Rhizobium-related bacteria isolated fromm roots of Vavilovia formosa.</title>
        <authorList>
            <person name="Kimeklis A."/>
            <person name="Afonin A."/>
        </authorList>
    </citation>
    <scope>NUCLEOTIDE SEQUENCE</scope>
    <source>
        <strain evidence="1">Vaf12</strain>
    </source>
</reference>
<sequence>MPRVGREGEKFALRLPDGLRGRIKEVADQNSRSMNSEIVTILEKAIFDPLEMKKGGEVSA</sequence>
<accession>A0ACD5F5R1</accession>
<organism evidence="1 2">
    <name type="scientific">Rhizobium leguminosarum</name>
    <dbReference type="NCBI Taxonomy" id="384"/>
    <lineage>
        <taxon>Bacteria</taxon>
        <taxon>Pseudomonadati</taxon>
        <taxon>Pseudomonadota</taxon>
        <taxon>Alphaproteobacteria</taxon>
        <taxon>Hyphomicrobiales</taxon>
        <taxon>Rhizobiaceae</taxon>
        <taxon>Rhizobium/Agrobacterium group</taxon>
        <taxon>Rhizobium</taxon>
    </lineage>
</organism>
<evidence type="ECO:0000313" key="1">
    <source>
        <dbReference type="EMBL" id="XKQ40572.1"/>
    </source>
</evidence>
<evidence type="ECO:0000313" key="2">
    <source>
        <dbReference type="Proteomes" id="UP000076193"/>
    </source>
</evidence>
<protein>
    <submittedName>
        <fullName evidence="1">Arc family DNA-binding protein</fullName>
    </submittedName>
</protein>
<dbReference type="EMBL" id="CP171844">
    <property type="protein sequence ID" value="XKQ40572.1"/>
    <property type="molecule type" value="Genomic_DNA"/>
</dbReference>
<proteinExistence type="predicted"/>